<dbReference type="EMBL" id="JADEWU010000029">
    <property type="protein sequence ID" value="MBE9144287.1"/>
    <property type="molecule type" value="Genomic_DNA"/>
</dbReference>
<dbReference type="PANTHER" id="PTHR10098">
    <property type="entry name" value="RAPSYN-RELATED"/>
    <property type="match status" value="1"/>
</dbReference>
<accession>A0ABR9UCU2</accession>
<dbReference type="Pfam" id="PF12770">
    <property type="entry name" value="CHAT"/>
    <property type="match status" value="1"/>
</dbReference>
<dbReference type="Proteomes" id="UP000640725">
    <property type="component" value="Unassembled WGS sequence"/>
</dbReference>
<organism evidence="2 3">
    <name type="scientific">Planktothrix mougeotii LEGE 06226</name>
    <dbReference type="NCBI Taxonomy" id="1828728"/>
    <lineage>
        <taxon>Bacteria</taxon>
        <taxon>Bacillati</taxon>
        <taxon>Cyanobacteriota</taxon>
        <taxon>Cyanophyceae</taxon>
        <taxon>Oscillatoriophycideae</taxon>
        <taxon>Oscillatoriales</taxon>
        <taxon>Microcoleaceae</taxon>
        <taxon>Planktothrix</taxon>
    </lineage>
</organism>
<dbReference type="SUPFAM" id="SSF48452">
    <property type="entry name" value="TPR-like"/>
    <property type="match status" value="2"/>
</dbReference>
<sequence>MKFRIRKIILAFLTGLFIAWGLILFPAFPQSNPQILVEHSRELYQAGQFSEAVTSLKQAIHDFKIQGNKQGQAIALSNLSLVFQKLGQLETAYSYITESINLLTHPEFPHSPTILAQSLEIKGQLELEMGASEQALTSWKQATNIYESINNSMAKIRTQINSVQALQTLGMYRQAKSTLEQVEDNLQTQPDSIMKAIALRSLGNVLQLVGDLETALIVLKKSQEIAEYLQSPTEIASTLLSLGNTHKALGNRAQIPEYITSIETITPLSCPQSSINNEALIHYNKAIQFYDKSALFSPKNFSKIQAEINQLNSLLKLQKWTETRKLYLEIQLNLTNISPSKDSIHAQINLAHNLACFKQFTATDIPSWQEIAQMLTVAIQQAKNIGNQRLEAYATGSLAGIYLKNNDIEQAQKITQKALLLAQQIKAEDIAYLWYWQLGYLLKIQGDIKGAMIGYNEAINILKSLRSDLVTLNPDLQFSFRDNVEPVYRQFVDLLLQPENNIPVSQKNLKQARDVIEALQLSELENFFREACLEARPQQIDEIIDKIDPTAAVIYPIILSNRLEIILKLPTDNEFYHFTTYKPETEVENNLEQLQHYLREPDRTNDVKKLSQEVYRWLIKPLETELEKKQIKTLVFILDGSLRNLPMSVLYDDKKQQYLIQKYAIAIAPGLQLVKPQPLPKKELYALIGGVSEERQIADKKFTALGNVKLELQEIKSEIRRSQQLLNQSFTEIDLKNKIESHPFSVVHLATHGQFSSNPDETFILTWETLLKAKKFDHLLRLRDSINSTAIELLVLSACQTAAGDKRATLGLAGIAVRAGARSTLATLWSVDDKSTTKLMSLFYQQLANSNVGLAEALRRAQLSLLDEYEIPYFWSPYIVVGNWL</sequence>
<evidence type="ECO:0000259" key="1">
    <source>
        <dbReference type="Pfam" id="PF12770"/>
    </source>
</evidence>
<evidence type="ECO:0000313" key="3">
    <source>
        <dbReference type="Proteomes" id="UP000640725"/>
    </source>
</evidence>
<dbReference type="InterPro" id="IPR011990">
    <property type="entry name" value="TPR-like_helical_dom_sf"/>
</dbReference>
<feature type="domain" description="CHAT" evidence="1">
    <location>
        <begin position="609"/>
        <end position="883"/>
    </location>
</feature>
<comment type="caution">
    <text evidence="2">The sequence shown here is derived from an EMBL/GenBank/DDBJ whole genome shotgun (WGS) entry which is preliminary data.</text>
</comment>
<dbReference type="SMART" id="SM00028">
    <property type="entry name" value="TPR"/>
    <property type="match status" value="5"/>
</dbReference>
<dbReference type="InterPro" id="IPR019734">
    <property type="entry name" value="TPR_rpt"/>
</dbReference>
<reference evidence="2 3" key="1">
    <citation type="submission" date="2020-10" db="EMBL/GenBank/DDBJ databases">
        <authorList>
            <person name="Castelo-Branco R."/>
            <person name="Eusebio N."/>
            <person name="Adriana R."/>
            <person name="Vieira A."/>
            <person name="Brugerolle De Fraissinette N."/>
            <person name="Rezende De Castro R."/>
            <person name="Schneider M.P."/>
            <person name="Vasconcelos V."/>
            <person name="Leao P.N."/>
        </authorList>
    </citation>
    <scope>NUCLEOTIDE SEQUENCE [LARGE SCALE GENOMIC DNA]</scope>
    <source>
        <strain evidence="2 3">LEGE 06226</strain>
    </source>
</reference>
<dbReference type="InterPro" id="IPR024983">
    <property type="entry name" value="CHAT_dom"/>
</dbReference>
<keyword evidence="3" id="KW-1185">Reference proteome</keyword>
<dbReference type="RefSeq" id="WP_193869798.1">
    <property type="nucleotide sequence ID" value="NZ_JADEWU010000029.1"/>
</dbReference>
<gene>
    <name evidence="2" type="ORF">IQ236_13820</name>
</gene>
<proteinExistence type="predicted"/>
<evidence type="ECO:0000313" key="2">
    <source>
        <dbReference type="EMBL" id="MBE9144287.1"/>
    </source>
</evidence>
<protein>
    <submittedName>
        <fullName evidence="2">CHAT domain-containing protein</fullName>
    </submittedName>
</protein>
<dbReference type="PANTHER" id="PTHR10098:SF112">
    <property type="entry name" value="SLR0380 PROTEIN"/>
    <property type="match status" value="1"/>
</dbReference>
<name>A0ABR9UCU2_9CYAN</name>
<dbReference type="Gene3D" id="1.25.40.10">
    <property type="entry name" value="Tetratricopeptide repeat domain"/>
    <property type="match status" value="2"/>
</dbReference>